<dbReference type="AlphaFoldDB" id="W7BS24"/>
<dbReference type="OrthoDB" id="1652943at2"/>
<proteinExistence type="predicted"/>
<protein>
    <submittedName>
        <fullName evidence="1">Putative transposase</fullName>
    </submittedName>
</protein>
<dbReference type="Proteomes" id="UP000019254">
    <property type="component" value="Unassembled WGS sequence"/>
</dbReference>
<comment type="caution">
    <text evidence="1">The sequence shown here is derived from an EMBL/GenBank/DDBJ whole genome shotgun (WGS) entry which is preliminary data.</text>
</comment>
<evidence type="ECO:0000313" key="1">
    <source>
        <dbReference type="EMBL" id="EUJ29559.1"/>
    </source>
</evidence>
<gene>
    <name evidence="1" type="ORF">PCORN_10357</name>
</gene>
<dbReference type="STRING" id="1265820.PCORN_10357"/>
<evidence type="ECO:0000313" key="2">
    <source>
        <dbReference type="Proteomes" id="UP000019254"/>
    </source>
</evidence>
<organism evidence="1 2">
    <name type="scientific">Listeria cornellensis FSL F6-0969</name>
    <dbReference type="NCBI Taxonomy" id="1265820"/>
    <lineage>
        <taxon>Bacteria</taxon>
        <taxon>Bacillati</taxon>
        <taxon>Bacillota</taxon>
        <taxon>Bacilli</taxon>
        <taxon>Bacillales</taxon>
        <taxon>Listeriaceae</taxon>
        <taxon>Listeria</taxon>
    </lineage>
</organism>
<sequence>MSKKLFSDIEIQKLKQNSNVRNVSPRAITYSDAFKHIFVERYLAGE</sequence>
<name>W7BS24_9LIST</name>
<keyword evidence="2" id="KW-1185">Reference proteome</keyword>
<dbReference type="EMBL" id="AODE01000019">
    <property type="protein sequence ID" value="EUJ29559.1"/>
    <property type="molecule type" value="Genomic_DNA"/>
</dbReference>
<accession>W7BS24</accession>
<dbReference type="PATRIC" id="fig|1265820.5.peg.2033"/>
<reference evidence="1 2" key="1">
    <citation type="journal article" date="2014" name="Int. J. Syst. Evol. Microbiol.">
        <title>Listeria floridensis sp. nov., Listeria aquatica sp. nov., Listeria cornellensis sp. nov., Listeria riparia sp. nov. and Listeria grandensis sp. nov., from agricultural and natural environments.</title>
        <authorList>
            <person name="den Bakker H.C."/>
            <person name="Warchocki S."/>
            <person name="Wright E.M."/>
            <person name="Allred A.F."/>
            <person name="Ahlstrom C."/>
            <person name="Manuel C.S."/>
            <person name="Stasiewicz M.J."/>
            <person name="Burrell A."/>
            <person name="Roof S."/>
            <person name="Strawn L."/>
            <person name="Fortes E.D."/>
            <person name="Nightingale K.K."/>
            <person name="Kephart D."/>
            <person name="Wiedmann M."/>
        </authorList>
    </citation>
    <scope>NUCLEOTIDE SEQUENCE [LARGE SCALE GENOMIC DNA]</scope>
    <source>
        <strain evidence="2">FSL F6-969</strain>
    </source>
</reference>